<protein>
    <submittedName>
        <fullName evidence="5">Uncharacterized protein conserved in bacteria</fullName>
    </submittedName>
</protein>
<dbReference type="KEGG" id="tbw:NCTC13354_01356"/>
<evidence type="ECO:0000256" key="4">
    <source>
        <dbReference type="SAM" id="Phobius"/>
    </source>
</evidence>
<sequence length="837" mass="94289">MTGVIVPLTFLRKGPIVNLGISGPDGNTRSSVGFLENALLTYSALCKLSKDNQIDEIVDNFLKEHDIWASSDHQRDSGSVNSETLGEKLVKIAIWQVITSSQTDYSASHEGQLAAKQDVHRHEAFGTVASIISALRHGRPLRSFFLTVWPIFTSEKSGKEAYEHEQRVEIRAVDSSPAILILILSLLETYIEPFREAHKDNKNDLVARELFCILMSAVSLSYLSAVVTPEGDVYAREQDEQFSQQAGQVRAVFKMSSDIEPNLDSDKRDSPARNSTHVRDSSKFKSCYDSMKLWSSTAWETIKRFFSDEKGSLYNFDVSLCSAESAHIEFNPPQNLVIAGVYSMTGNESNGYESEYSDILTFAEIKIASRNDSERQGSFSESSNLSQKAHRRDSYRTSPGIIHISPSSDWLRTVGSYAVQLIPNVAGANRASIATLLGSAAILLIQLLKEESGAPAWSNFFGAATLILAIYAAILFTTGRSEIEHRVLRYTNIRILVMFIFAFINIICAFLLSRNHAQHKVAIFCISAVFILLFGFCNFRTNKKHKDLKKEVGRLSEVEDYQVRNINSRQSRYQTIALTETGPYDVHYLTAGYLTKMKRHLMERTPMGLEPSKNPRILKEYIRDFHPSVKSHKYNARSEMTDLNRLIIAIDLDGVCADYISGFRDYMMNETGHPASEFPTPQHYDLSESGWPFKDYDSYHRYHKQAVISGLYRKLPVIPGAAEAVKELSDIGYHIRIVTHRLTFGGSHAQIISDTAHWLDDRKIPFGSICFSSVKDDINADLYIEDSPSNIELLRKKGITTFVFSHEYNCGIDGPRFDDWKVGVQLVQKELGGPRKY</sequence>
<feature type="active site" description="Nucleophile" evidence="2">
    <location>
        <position position="651"/>
    </location>
</feature>
<dbReference type="InterPro" id="IPR010708">
    <property type="entry name" value="5'(3')-deoxyribonucleotidase"/>
</dbReference>
<keyword evidence="6" id="KW-1185">Reference proteome</keyword>
<name>A0A448PFB1_9ACTO</name>
<keyword evidence="4" id="KW-0812">Transmembrane</keyword>
<dbReference type="InterPro" id="IPR036412">
    <property type="entry name" value="HAD-like_sf"/>
</dbReference>
<dbReference type="SUPFAM" id="SSF56784">
    <property type="entry name" value="HAD-like"/>
    <property type="match status" value="1"/>
</dbReference>
<feature type="region of interest" description="Disordered" evidence="3">
    <location>
        <begin position="373"/>
        <end position="394"/>
    </location>
</feature>
<accession>A0A448PFB1</accession>
<evidence type="ECO:0000256" key="1">
    <source>
        <dbReference type="ARBA" id="ARBA00009589"/>
    </source>
</evidence>
<keyword evidence="4" id="KW-0472">Membrane</keyword>
<feature type="transmembrane region" description="Helical" evidence="4">
    <location>
        <begin position="460"/>
        <end position="479"/>
    </location>
</feature>
<comment type="similarity">
    <text evidence="1">Belongs to the 5'(3')-deoxyribonucleotidase family.</text>
</comment>
<dbReference type="GO" id="GO:0008253">
    <property type="term" value="F:5'-nucleotidase activity"/>
    <property type="evidence" value="ECO:0007669"/>
    <property type="project" value="InterPro"/>
</dbReference>
<proteinExistence type="inferred from homology"/>
<keyword evidence="4" id="KW-1133">Transmembrane helix</keyword>
<evidence type="ECO:0000313" key="5">
    <source>
        <dbReference type="EMBL" id="VEI13635.1"/>
    </source>
</evidence>
<feature type="transmembrane region" description="Helical" evidence="4">
    <location>
        <begin position="491"/>
        <end position="513"/>
    </location>
</feature>
<dbReference type="InterPro" id="IPR023214">
    <property type="entry name" value="HAD_sf"/>
</dbReference>
<evidence type="ECO:0000256" key="3">
    <source>
        <dbReference type="SAM" id="MobiDB-lite"/>
    </source>
</evidence>
<evidence type="ECO:0000256" key="2">
    <source>
        <dbReference type="PIRSR" id="PIRSR610708-1"/>
    </source>
</evidence>
<dbReference type="Gene3D" id="3.40.50.1000">
    <property type="entry name" value="HAD superfamily/HAD-like"/>
    <property type="match status" value="1"/>
</dbReference>
<dbReference type="Proteomes" id="UP000269542">
    <property type="component" value="Chromosome"/>
</dbReference>
<evidence type="ECO:0000313" key="6">
    <source>
        <dbReference type="Proteomes" id="UP000269542"/>
    </source>
</evidence>
<dbReference type="AlphaFoldDB" id="A0A448PFB1"/>
<organism evidence="5 6">
    <name type="scientific">Trueperella bialowiezensis</name>
    <dbReference type="NCBI Taxonomy" id="312285"/>
    <lineage>
        <taxon>Bacteria</taxon>
        <taxon>Bacillati</taxon>
        <taxon>Actinomycetota</taxon>
        <taxon>Actinomycetes</taxon>
        <taxon>Actinomycetales</taxon>
        <taxon>Actinomycetaceae</taxon>
        <taxon>Trueperella</taxon>
    </lineage>
</organism>
<dbReference type="GO" id="GO:0009264">
    <property type="term" value="P:deoxyribonucleotide catabolic process"/>
    <property type="evidence" value="ECO:0007669"/>
    <property type="project" value="InterPro"/>
</dbReference>
<reference evidence="5 6" key="1">
    <citation type="submission" date="2018-12" db="EMBL/GenBank/DDBJ databases">
        <authorList>
            <consortium name="Pathogen Informatics"/>
        </authorList>
    </citation>
    <scope>NUCLEOTIDE SEQUENCE [LARGE SCALE GENOMIC DNA]</scope>
    <source>
        <strain evidence="5 6">NCTC13354</strain>
    </source>
</reference>
<dbReference type="Pfam" id="PF06941">
    <property type="entry name" value="NT5C"/>
    <property type="match status" value="1"/>
</dbReference>
<dbReference type="EMBL" id="LR134476">
    <property type="protein sequence ID" value="VEI13635.1"/>
    <property type="molecule type" value="Genomic_DNA"/>
</dbReference>
<feature type="compositionally biased region" description="Polar residues" evidence="3">
    <location>
        <begin position="376"/>
        <end position="387"/>
    </location>
</feature>
<gene>
    <name evidence="5" type="ORF">NCTC13354_01356</name>
</gene>
<feature type="active site" description="Proton donor" evidence="2">
    <location>
        <position position="653"/>
    </location>
</feature>
<feature type="transmembrane region" description="Helical" evidence="4">
    <location>
        <begin position="519"/>
        <end position="539"/>
    </location>
</feature>